<accession>A0A0F7CP39</accession>
<dbReference type="PATRIC" id="fig|408015.6.peg.2647"/>
<evidence type="ECO:0000313" key="3">
    <source>
        <dbReference type="Proteomes" id="UP000034034"/>
    </source>
</evidence>
<evidence type="ECO:0000256" key="1">
    <source>
        <dbReference type="SAM" id="SignalP"/>
    </source>
</evidence>
<dbReference type="KEGG" id="sxi:SXIM_26070"/>
<dbReference type="PANTHER" id="PTHR36302">
    <property type="entry name" value="BLR7088 PROTEIN"/>
    <property type="match status" value="1"/>
</dbReference>
<dbReference type="HOGENOM" id="CLU_100939_2_3_11"/>
<dbReference type="STRING" id="408015.SXIM_26070"/>
<keyword evidence="1" id="KW-0732">Signal</keyword>
<feature type="signal peptide" evidence="1">
    <location>
        <begin position="1"/>
        <end position="22"/>
    </location>
</feature>
<dbReference type="EMBL" id="CP009922">
    <property type="protein sequence ID" value="AKG43991.1"/>
    <property type="molecule type" value="Genomic_DNA"/>
</dbReference>
<proteinExistence type="predicted"/>
<dbReference type="AlphaFoldDB" id="A0A0F7CP39"/>
<dbReference type="Pfam" id="PF04314">
    <property type="entry name" value="PCuAC"/>
    <property type="match status" value="1"/>
</dbReference>
<dbReference type="Proteomes" id="UP000034034">
    <property type="component" value="Chromosome"/>
</dbReference>
<dbReference type="InterPro" id="IPR058248">
    <property type="entry name" value="Lxx211020-like"/>
</dbReference>
<dbReference type="PROSITE" id="PS51257">
    <property type="entry name" value="PROKAR_LIPOPROTEIN"/>
    <property type="match status" value="1"/>
</dbReference>
<organism evidence="2 3">
    <name type="scientific">Streptomyces xiamenensis</name>
    <dbReference type="NCBI Taxonomy" id="408015"/>
    <lineage>
        <taxon>Bacteria</taxon>
        <taxon>Bacillati</taxon>
        <taxon>Actinomycetota</taxon>
        <taxon>Actinomycetes</taxon>
        <taxon>Kitasatosporales</taxon>
        <taxon>Streptomycetaceae</taxon>
        <taxon>Streptomyces</taxon>
    </lineage>
</organism>
<dbReference type="PANTHER" id="PTHR36302:SF1">
    <property type="entry name" value="COPPER CHAPERONE PCU(A)C"/>
    <property type="match status" value="1"/>
</dbReference>
<feature type="chain" id="PRO_5002514334" evidence="1">
    <location>
        <begin position="23"/>
        <end position="148"/>
    </location>
</feature>
<protein>
    <submittedName>
        <fullName evidence="2">Copper chaperone</fullName>
    </submittedName>
</protein>
<dbReference type="SUPFAM" id="SSF110087">
    <property type="entry name" value="DR1885-like metal-binding protein"/>
    <property type="match status" value="1"/>
</dbReference>
<dbReference type="InterPro" id="IPR007410">
    <property type="entry name" value="LpqE-like"/>
</dbReference>
<dbReference type="RefSeq" id="WP_030732401.1">
    <property type="nucleotide sequence ID" value="NZ_CP009922.3"/>
</dbReference>
<keyword evidence="3" id="KW-1185">Reference proteome</keyword>
<dbReference type="Gene3D" id="2.60.40.1890">
    <property type="entry name" value="PCu(A)C copper chaperone"/>
    <property type="match status" value="1"/>
</dbReference>
<evidence type="ECO:0000313" key="2">
    <source>
        <dbReference type="EMBL" id="AKG43991.1"/>
    </source>
</evidence>
<reference evidence="2" key="1">
    <citation type="submission" date="2019-08" db="EMBL/GenBank/DDBJ databases">
        <title>Complete genome sequence of a mangrove-derived Streptomyces xiamenensis.</title>
        <authorList>
            <person name="Xu J."/>
        </authorList>
    </citation>
    <scope>NUCLEOTIDE SEQUENCE</scope>
    <source>
        <strain evidence="2">318</strain>
    </source>
</reference>
<gene>
    <name evidence="2" type="ORF">SXIM_26070</name>
</gene>
<name>A0A0F7CP39_9ACTN</name>
<sequence length="148" mass="15391">MRRAARAAAGLALALTVLTACSSDGGGEPELTAAGAYIPEPITADMAGGFLVIENTGDADDTLTSVHSDLAESVEMHETVDNAMRPVDSFPVPAGGRLSLERGGSHLMLLGLSHQPLEGESVSLELRFEKSEPITLDVPVQATTYTGE</sequence>
<dbReference type="InterPro" id="IPR036182">
    <property type="entry name" value="PCuAC_sf"/>
</dbReference>